<dbReference type="PANTHER" id="PTHR11690:SF293">
    <property type="entry name" value="ACID-SENSING ION CHANNEL 1"/>
    <property type="match status" value="1"/>
</dbReference>
<feature type="region of interest" description="Disordered" evidence="14">
    <location>
        <begin position="344"/>
        <end position="363"/>
    </location>
</feature>
<dbReference type="GO" id="GO:0005886">
    <property type="term" value="C:plasma membrane"/>
    <property type="evidence" value="ECO:0007669"/>
    <property type="project" value="TreeGrafter"/>
</dbReference>
<dbReference type="GO" id="GO:0015280">
    <property type="term" value="F:ligand-gated sodium channel activity"/>
    <property type="evidence" value="ECO:0007669"/>
    <property type="project" value="TreeGrafter"/>
</dbReference>
<keyword evidence="8 13" id="KW-0406">Ion transport</keyword>
<feature type="transmembrane region" description="Helical" evidence="15">
    <location>
        <begin position="68"/>
        <end position="89"/>
    </location>
</feature>
<keyword evidence="12 13" id="KW-0407">Ion channel</keyword>
<evidence type="ECO:0000256" key="15">
    <source>
        <dbReference type="SAM" id="Phobius"/>
    </source>
</evidence>
<keyword evidence="7" id="KW-0915">Sodium</keyword>
<evidence type="ECO:0000256" key="13">
    <source>
        <dbReference type="RuleBase" id="RU000679"/>
    </source>
</evidence>
<evidence type="ECO:0000256" key="9">
    <source>
        <dbReference type="ARBA" id="ARBA00023136"/>
    </source>
</evidence>
<keyword evidence="10" id="KW-0325">Glycoprotein</keyword>
<evidence type="ECO:0000256" key="10">
    <source>
        <dbReference type="ARBA" id="ARBA00023180"/>
    </source>
</evidence>
<dbReference type="AlphaFoldDB" id="A0A914CE52"/>
<evidence type="ECO:0000256" key="5">
    <source>
        <dbReference type="ARBA" id="ARBA00022692"/>
    </source>
</evidence>
<evidence type="ECO:0000256" key="12">
    <source>
        <dbReference type="ARBA" id="ARBA00023303"/>
    </source>
</evidence>
<dbReference type="InterPro" id="IPR001873">
    <property type="entry name" value="ENaC"/>
</dbReference>
<proteinExistence type="inferred from homology"/>
<dbReference type="WBParaSite" id="ACRNAN_Path_865.g3335.t3">
    <property type="protein sequence ID" value="ACRNAN_Path_865.g3335.t3"/>
    <property type="gene ID" value="ACRNAN_Path_865.g3335"/>
</dbReference>
<evidence type="ECO:0000256" key="14">
    <source>
        <dbReference type="SAM" id="MobiDB-lite"/>
    </source>
</evidence>
<evidence type="ECO:0000256" key="1">
    <source>
        <dbReference type="ARBA" id="ARBA00004141"/>
    </source>
</evidence>
<sequence>MYSRARFLSFEMPRRRKVYDDQASTMTVSVCADGPFNNPLDVKPTLNRFADDTSMLGFRYLHSRYKTWFRVLWAFVLVFFIGLTIYQVFERIGYYFIRNPLVTVRTYDSPTSIEFPTVVICNKMQLKASKIATIRPDLLKTMSLIYEDNQTPTKNPQIRDSLHEFDRVNLLNVYKQARQSDDDLFLSCQYKGRQCLDVIRPIITPNGLCYAVSLNETVQRPGPESTLSLLLNLEVYEAIPGWVTEQGIVISMFDSTVPETAHFIEGMHLEPGKLVTIPINDIRRLKRHSSGCGRSNCGGMFRPAEYSRAACHWTVKQDDIQKKCHCNALNSPLYRKMSFHSEIGAGSSSENGTVDNRTTRKPHRKSLVPVCTLKQELECVHRIKSSSENGTVDNRTTRKPHRKSLVPVCTLKQELECVHRIKNEPLSGRALQQLQNCPQDCTDVSLTTIVFGNELDVNEISRFLPGDWEEEKEKRLKQFQIALDILPKYRIPVVQNIQKLADEAQQFLSDALELFEISNITNETHVPCTMEGEVGVFVRQMSRFHTEERLWRHVTNYAQLVLPHQLESLFKAIGIHLDRDSTFTIHKRDIDKEVDAESYQSQVAQKF</sequence>
<keyword evidence="4 13" id="KW-0894">Sodium channel</keyword>
<evidence type="ECO:0000313" key="17">
    <source>
        <dbReference type="WBParaSite" id="ACRNAN_Path_865.g3335.t3"/>
    </source>
</evidence>
<protein>
    <submittedName>
        <fullName evidence="17">Uncharacterized protein</fullName>
    </submittedName>
</protein>
<evidence type="ECO:0000256" key="3">
    <source>
        <dbReference type="ARBA" id="ARBA00022448"/>
    </source>
</evidence>
<dbReference type="Proteomes" id="UP000887540">
    <property type="component" value="Unplaced"/>
</dbReference>
<keyword evidence="11 13" id="KW-0739">Sodium transport</keyword>
<name>A0A914CE52_9BILA</name>
<organism evidence="16 17">
    <name type="scientific">Acrobeloides nanus</name>
    <dbReference type="NCBI Taxonomy" id="290746"/>
    <lineage>
        <taxon>Eukaryota</taxon>
        <taxon>Metazoa</taxon>
        <taxon>Ecdysozoa</taxon>
        <taxon>Nematoda</taxon>
        <taxon>Chromadorea</taxon>
        <taxon>Rhabditida</taxon>
        <taxon>Tylenchina</taxon>
        <taxon>Cephalobomorpha</taxon>
        <taxon>Cephaloboidea</taxon>
        <taxon>Cephalobidae</taxon>
        <taxon>Acrobeloides</taxon>
    </lineage>
</organism>
<dbReference type="PRINTS" id="PR01078">
    <property type="entry name" value="AMINACHANNEL"/>
</dbReference>
<keyword evidence="16" id="KW-1185">Reference proteome</keyword>
<dbReference type="PANTHER" id="PTHR11690">
    <property type="entry name" value="AMILORIDE-SENSITIVE SODIUM CHANNEL-RELATED"/>
    <property type="match status" value="1"/>
</dbReference>
<keyword evidence="6 15" id="KW-1133">Transmembrane helix</keyword>
<dbReference type="Pfam" id="PF00858">
    <property type="entry name" value="ASC"/>
    <property type="match status" value="1"/>
</dbReference>
<evidence type="ECO:0000256" key="4">
    <source>
        <dbReference type="ARBA" id="ARBA00022461"/>
    </source>
</evidence>
<evidence type="ECO:0000313" key="16">
    <source>
        <dbReference type="Proteomes" id="UP000887540"/>
    </source>
</evidence>
<reference evidence="17" key="1">
    <citation type="submission" date="2022-11" db="UniProtKB">
        <authorList>
            <consortium name="WormBaseParasite"/>
        </authorList>
    </citation>
    <scope>IDENTIFICATION</scope>
</reference>
<evidence type="ECO:0000256" key="8">
    <source>
        <dbReference type="ARBA" id="ARBA00023065"/>
    </source>
</evidence>
<evidence type="ECO:0000256" key="7">
    <source>
        <dbReference type="ARBA" id="ARBA00023053"/>
    </source>
</evidence>
<evidence type="ECO:0000256" key="2">
    <source>
        <dbReference type="ARBA" id="ARBA00007193"/>
    </source>
</evidence>
<keyword evidence="9 15" id="KW-0472">Membrane</keyword>
<accession>A0A914CE52</accession>
<evidence type="ECO:0000256" key="11">
    <source>
        <dbReference type="ARBA" id="ARBA00023201"/>
    </source>
</evidence>
<keyword evidence="5 13" id="KW-0812">Transmembrane</keyword>
<feature type="compositionally biased region" description="Polar residues" evidence="14">
    <location>
        <begin position="346"/>
        <end position="356"/>
    </location>
</feature>
<comment type="subcellular location">
    <subcellularLocation>
        <location evidence="1">Membrane</location>
        <topology evidence="1">Multi-pass membrane protein</topology>
    </subcellularLocation>
</comment>
<evidence type="ECO:0000256" key="6">
    <source>
        <dbReference type="ARBA" id="ARBA00022989"/>
    </source>
</evidence>
<keyword evidence="3 13" id="KW-0813">Transport</keyword>
<dbReference type="Gene3D" id="2.60.470.10">
    <property type="entry name" value="Acid-sensing ion channels like domains"/>
    <property type="match status" value="1"/>
</dbReference>
<comment type="similarity">
    <text evidence="2 13">Belongs to the amiloride-sensitive sodium channel (TC 1.A.6) family.</text>
</comment>